<dbReference type="RefSeq" id="WP_306841786.1">
    <property type="nucleotide sequence ID" value="NZ_JAUSRL010000002.1"/>
</dbReference>
<comment type="caution">
    <text evidence="2">The sequence shown here is derived from an EMBL/GenBank/DDBJ whole genome shotgun (WGS) entry which is preliminary data.</text>
</comment>
<keyword evidence="1" id="KW-0732">Signal</keyword>
<feature type="chain" id="PRO_5045762734" evidence="1">
    <location>
        <begin position="20"/>
        <end position="697"/>
    </location>
</feature>
<reference evidence="2 3" key="1">
    <citation type="submission" date="2023-07" db="EMBL/GenBank/DDBJ databases">
        <title>Sorghum-associated microbial communities from plants grown in Nebraska, USA.</title>
        <authorList>
            <person name="Schachtman D."/>
        </authorList>
    </citation>
    <scope>NUCLEOTIDE SEQUENCE [LARGE SCALE GENOMIC DNA]</scope>
    <source>
        <strain evidence="2 3">CC351</strain>
    </source>
</reference>
<accession>A0ABT9SK05</accession>
<evidence type="ECO:0000313" key="2">
    <source>
        <dbReference type="EMBL" id="MDP9959171.1"/>
    </source>
</evidence>
<protein>
    <submittedName>
        <fullName evidence="2">Uncharacterized protein</fullName>
    </submittedName>
</protein>
<feature type="signal peptide" evidence="1">
    <location>
        <begin position="1"/>
        <end position="19"/>
    </location>
</feature>
<dbReference type="EMBL" id="JAUSRL010000002">
    <property type="protein sequence ID" value="MDP9959171.1"/>
    <property type="molecule type" value="Genomic_DNA"/>
</dbReference>
<name>A0ABT9SK05_9FLAO</name>
<evidence type="ECO:0000256" key="1">
    <source>
        <dbReference type="SAM" id="SignalP"/>
    </source>
</evidence>
<proteinExistence type="predicted"/>
<evidence type="ECO:0000313" key="3">
    <source>
        <dbReference type="Proteomes" id="UP001235513"/>
    </source>
</evidence>
<gene>
    <name evidence="2" type="ORF">J2T04_001050</name>
</gene>
<organism evidence="2 3">
    <name type="scientific">Chryseobacterium lathyri</name>
    <dbReference type="NCBI Taxonomy" id="395933"/>
    <lineage>
        <taxon>Bacteria</taxon>
        <taxon>Pseudomonadati</taxon>
        <taxon>Bacteroidota</taxon>
        <taxon>Flavobacteriia</taxon>
        <taxon>Flavobacteriales</taxon>
        <taxon>Weeksellaceae</taxon>
        <taxon>Chryseobacterium group</taxon>
        <taxon>Chryseobacterium</taxon>
    </lineage>
</organism>
<keyword evidence="3" id="KW-1185">Reference proteome</keyword>
<sequence length="697" mass="70932">MKKNAIILFSLLNSVFAFSQVGINTTDPKATFDITAKEATGTSRNVDGLLIPRVDRQRAQSMVGTPVSTLIYVNDISTGLQMGTAINIDNIGYYYFDGSFWVKLNTPSLVNPMVNIYNTNGTLESDRTVNQGDKTIAFTGTRVNSFSVDGNTFSVDAANNSVGIGTNTPVAKLDIVGNRMGIKAASGSGSWDNLWFNIDSYSPSINASGAERGILFNVGANATGTYGDGQTLTTVAAMLPNGNMGIGTAAPNANAVLELNATSKGFLPPRLTTAQRNAIPAATKPAGLMIYNTTTNCMDFWNSSAWVSTCAVTAPPAGTITAVTCASATNNGTLTTGINNSVTSSIPYTGGNGGSHGGQIVTSTGVTGLTATLAAGSFVTGNGALTYTITGTPSAVGNANFAINIGGRTCTLTRAVTAPVGSVATLNCAGAINNGTLTRGIAASGVTSVIPYTGGNTGTQGGQVVASTGVTGLTATLTAGTFANGNGTLTYTVTGTPATSGTASFAINIGGRTCTLTRNVVVGPPLPGNVSETCTGWTIGGLYQNNTSVSGTVNGLPVTATVSNLFNAGGNPGGPTYALMVGPTETSSRLKFKFNRAISNFKVSQSATNRGEVYQYILRRNGVIVGSPTILGSNTTYFTITSTSTGGTINANNAPTNGGYSIIYNIGGVWFDEIDIIGSQPAGAAGSLMIFCVGDAQ</sequence>
<dbReference type="Proteomes" id="UP001235513">
    <property type="component" value="Unassembled WGS sequence"/>
</dbReference>